<dbReference type="InterPro" id="IPR011009">
    <property type="entry name" value="Kinase-like_dom_sf"/>
</dbReference>
<evidence type="ECO:0000313" key="2">
    <source>
        <dbReference type="EMBL" id="PVH99431.1"/>
    </source>
</evidence>
<dbReference type="SUPFAM" id="SSF56112">
    <property type="entry name" value="Protein kinase-like (PK-like)"/>
    <property type="match status" value="1"/>
</dbReference>
<dbReference type="OrthoDB" id="4062651at2759"/>
<evidence type="ECO:0000259" key="1">
    <source>
        <dbReference type="PROSITE" id="PS50011"/>
    </source>
</evidence>
<dbReference type="AlphaFoldDB" id="A0A2V1DNK0"/>
<dbReference type="Proteomes" id="UP000244855">
    <property type="component" value="Unassembled WGS sequence"/>
</dbReference>
<dbReference type="Pfam" id="PF00069">
    <property type="entry name" value="Pkinase"/>
    <property type="match status" value="1"/>
</dbReference>
<gene>
    <name evidence="2" type="ORF">DM02DRAFT_629356</name>
</gene>
<organism evidence="2 3">
    <name type="scientific">Periconia macrospinosa</name>
    <dbReference type="NCBI Taxonomy" id="97972"/>
    <lineage>
        <taxon>Eukaryota</taxon>
        <taxon>Fungi</taxon>
        <taxon>Dikarya</taxon>
        <taxon>Ascomycota</taxon>
        <taxon>Pezizomycotina</taxon>
        <taxon>Dothideomycetes</taxon>
        <taxon>Pleosporomycetidae</taxon>
        <taxon>Pleosporales</taxon>
        <taxon>Massarineae</taxon>
        <taxon>Periconiaceae</taxon>
        <taxon>Periconia</taxon>
    </lineage>
</organism>
<protein>
    <recommendedName>
        <fullName evidence="1">Protein kinase domain-containing protein</fullName>
    </recommendedName>
</protein>
<dbReference type="GO" id="GO:0004672">
    <property type="term" value="F:protein kinase activity"/>
    <property type="evidence" value="ECO:0007669"/>
    <property type="project" value="InterPro"/>
</dbReference>
<proteinExistence type="predicted"/>
<dbReference type="InterPro" id="IPR000719">
    <property type="entry name" value="Prot_kinase_dom"/>
</dbReference>
<feature type="domain" description="Protein kinase" evidence="1">
    <location>
        <begin position="91"/>
        <end position="274"/>
    </location>
</feature>
<reference evidence="2 3" key="1">
    <citation type="journal article" date="2018" name="Sci. Rep.">
        <title>Comparative genomics provides insights into the lifestyle and reveals functional heterogeneity of dark septate endophytic fungi.</title>
        <authorList>
            <person name="Knapp D.G."/>
            <person name="Nemeth J.B."/>
            <person name="Barry K."/>
            <person name="Hainaut M."/>
            <person name="Henrissat B."/>
            <person name="Johnson J."/>
            <person name="Kuo A."/>
            <person name="Lim J.H.P."/>
            <person name="Lipzen A."/>
            <person name="Nolan M."/>
            <person name="Ohm R.A."/>
            <person name="Tamas L."/>
            <person name="Grigoriev I.V."/>
            <person name="Spatafora J.W."/>
            <person name="Nagy L.G."/>
            <person name="Kovacs G.M."/>
        </authorList>
    </citation>
    <scope>NUCLEOTIDE SEQUENCE [LARGE SCALE GENOMIC DNA]</scope>
    <source>
        <strain evidence="2 3">DSE2036</strain>
    </source>
</reference>
<dbReference type="EMBL" id="KZ805392">
    <property type="protein sequence ID" value="PVH99431.1"/>
    <property type="molecule type" value="Genomic_DNA"/>
</dbReference>
<dbReference type="GO" id="GO:0005524">
    <property type="term" value="F:ATP binding"/>
    <property type="evidence" value="ECO:0007669"/>
    <property type="project" value="InterPro"/>
</dbReference>
<dbReference type="PROSITE" id="PS50011">
    <property type="entry name" value="PROTEIN_KINASE_DOM"/>
    <property type="match status" value="1"/>
</dbReference>
<keyword evidence="3" id="KW-1185">Reference proteome</keyword>
<dbReference type="STRING" id="97972.A0A2V1DNK0"/>
<name>A0A2V1DNK0_9PLEO</name>
<accession>A0A2V1DNK0</accession>
<evidence type="ECO:0000313" key="3">
    <source>
        <dbReference type="Proteomes" id="UP000244855"/>
    </source>
</evidence>
<sequence length="274" mass="31198">MEDSSELDIILEELSDIIAMKCQPWYRKFAGDPHAPQVLSEIVRPPVAFLRMTTVDGELQVVQDESSISYTGREFLGISVDEFSNLPIYQLSDIKLLEVLKTDAVFKVQVQGTTMCAKVAMHQSQCQPIQREIGALRHIQERRIQDNIPADHARIPSLIGLIMSGDVGIGFLMDYIVTEPPVPTVAWCKRESVAMSERKKWYCQVRDTLNWIHSMSLVWGDIKADNVLIDEEDNAWVIDFGGSYTRGWVDQNLVETKEGDLQGLERLREFLEIK</sequence>
<dbReference type="Gene3D" id="1.10.510.10">
    <property type="entry name" value="Transferase(Phosphotransferase) domain 1"/>
    <property type="match status" value="1"/>
</dbReference>